<reference evidence="1" key="1">
    <citation type="journal article" date="2021" name="Proc. Natl. Acad. Sci. U.S.A.">
        <title>A Catalog of Tens of Thousands of Viruses from Human Metagenomes Reveals Hidden Associations with Chronic Diseases.</title>
        <authorList>
            <person name="Tisza M.J."/>
            <person name="Buck C.B."/>
        </authorList>
    </citation>
    <scope>NUCLEOTIDE SEQUENCE</scope>
    <source>
        <strain evidence="1">CtE0n6</strain>
    </source>
</reference>
<organism evidence="1">
    <name type="scientific">virus sp. ctE0n6</name>
    <dbReference type="NCBI Taxonomy" id="2827985"/>
    <lineage>
        <taxon>Viruses</taxon>
    </lineage>
</organism>
<evidence type="ECO:0000313" key="1">
    <source>
        <dbReference type="EMBL" id="DAE29942.1"/>
    </source>
</evidence>
<accession>A0A8S5REY0</accession>
<name>A0A8S5REY0_9VIRU</name>
<proteinExistence type="predicted"/>
<dbReference type="EMBL" id="BK059101">
    <property type="protein sequence ID" value="DAE29942.1"/>
    <property type="molecule type" value="Genomic_DNA"/>
</dbReference>
<sequence length="320" mass="37434">MGNFEDLTGRKFGMLTVIKRLENNEYGSARWLCRCDCGNEKIYGTKVLKTNKSCGCLNKAKDISGEKFGEWEVLYRCGNIGGEIAYMCKCSCGTIKPVHKRKLLKGTSKSCGCKRRTKKGLTKTRQYNIWRLMNERCYNKNNISYKNYGARGIKVCDKWRDDDGFINFYNWAMNNGYRDYLTIDRIDVNGNYEPNNCRWATMEIQSRNRRDNVYIELNGNSKTMEEWAEELNIPASTLSNRHLKGAEDIFNISNKIDTEKYKYISKIKNREKYRIKIKDKYIGVADSYEEAVKIRDEYISKMSEEDLLYKGSKKTIYNIN</sequence>
<protein>
    <submittedName>
        <fullName evidence="1">Helix-turn-helix, Psq domain</fullName>
    </submittedName>
</protein>